<evidence type="ECO:0000313" key="5">
    <source>
        <dbReference type="EMBL" id="RJP66788.1"/>
    </source>
</evidence>
<dbReference type="PROSITE" id="PS51379">
    <property type="entry name" value="4FE4S_FER_2"/>
    <property type="match status" value="1"/>
</dbReference>
<dbReference type="AlphaFoldDB" id="A0A419ESZ5"/>
<keyword evidence="1" id="KW-0479">Metal-binding</keyword>
<dbReference type="InterPro" id="IPR017896">
    <property type="entry name" value="4Fe4S_Fe-S-bd"/>
</dbReference>
<dbReference type="PANTHER" id="PTHR42827:SF1">
    <property type="entry name" value="IRON-SULFUR CLUSTER-BINDING PROTEIN"/>
    <property type="match status" value="1"/>
</dbReference>
<dbReference type="PANTHER" id="PTHR42827">
    <property type="entry name" value="IRON-SULFUR CLUSTER-BINDING PROTEIN-RELATED"/>
    <property type="match status" value="1"/>
</dbReference>
<proteinExistence type="predicted"/>
<accession>A0A419ESZ5</accession>
<keyword evidence="3" id="KW-0411">Iron-sulfur</keyword>
<dbReference type="EMBL" id="QZKI01000111">
    <property type="protein sequence ID" value="RJP66788.1"/>
    <property type="molecule type" value="Genomic_DNA"/>
</dbReference>
<dbReference type="Proteomes" id="UP000285961">
    <property type="component" value="Unassembled WGS sequence"/>
</dbReference>
<evidence type="ECO:0000256" key="1">
    <source>
        <dbReference type="ARBA" id="ARBA00022723"/>
    </source>
</evidence>
<dbReference type="Pfam" id="PF00037">
    <property type="entry name" value="Fer4"/>
    <property type="match status" value="1"/>
</dbReference>
<dbReference type="InterPro" id="IPR017900">
    <property type="entry name" value="4Fe4S_Fe_S_CS"/>
</dbReference>
<sequence length="259" mass="28343">MHSEELKRLALSLDADCVGVASREAYERIEPNAKLDVMVAGAKSLVIFGIWTGAGAIESPSTVVQSQHLMIIYDELNRIGLKLARDLERAGHRTSTIPPHLPIEMSKETKGLMGPVSLRHAAEAAGLGKLGLNRLLINPQFGARLRLGGLVTDAKLAPDPILSESLCDNCMECVKACPVSAIGEDGKVDVIACTRNNFPYGLSNLIKRLADLAMEGSPEDWKKFIKNPEFWNYYQALSLGLFYCCFECQRACPVALQKQ</sequence>
<evidence type="ECO:0000256" key="2">
    <source>
        <dbReference type="ARBA" id="ARBA00023004"/>
    </source>
</evidence>
<gene>
    <name evidence="5" type="ORF">C4532_15675</name>
</gene>
<name>A0A419ESZ5_9BACT</name>
<dbReference type="SUPFAM" id="SSF54862">
    <property type="entry name" value="4Fe-4S ferredoxins"/>
    <property type="match status" value="1"/>
</dbReference>
<keyword evidence="2" id="KW-0408">Iron</keyword>
<dbReference type="GO" id="GO:0046872">
    <property type="term" value="F:metal ion binding"/>
    <property type="evidence" value="ECO:0007669"/>
    <property type="project" value="UniProtKB-KW"/>
</dbReference>
<organism evidence="5 6">
    <name type="scientific">Candidatus Abyssobacteria bacterium SURF_17</name>
    <dbReference type="NCBI Taxonomy" id="2093361"/>
    <lineage>
        <taxon>Bacteria</taxon>
        <taxon>Pseudomonadati</taxon>
        <taxon>Candidatus Hydrogenedentota</taxon>
        <taxon>Candidatus Abyssobacteria</taxon>
    </lineage>
</organism>
<feature type="domain" description="4Fe-4S ferredoxin-type" evidence="4">
    <location>
        <begin position="158"/>
        <end position="187"/>
    </location>
</feature>
<comment type="caution">
    <text evidence="5">The sequence shown here is derived from an EMBL/GenBank/DDBJ whole genome shotgun (WGS) entry which is preliminary data.</text>
</comment>
<reference evidence="5 6" key="1">
    <citation type="journal article" date="2017" name="ISME J.">
        <title>Energy and carbon metabolisms in a deep terrestrial subsurface fluid microbial community.</title>
        <authorList>
            <person name="Momper L."/>
            <person name="Jungbluth S.P."/>
            <person name="Lee M.D."/>
            <person name="Amend J.P."/>
        </authorList>
    </citation>
    <scope>NUCLEOTIDE SEQUENCE [LARGE SCALE GENOMIC DNA]</scope>
    <source>
        <strain evidence="5">SURF_17</strain>
    </source>
</reference>
<protein>
    <submittedName>
        <fullName evidence="5">Epoxyqueuosine reductase</fullName>
    </submittedName>
</protein>
<dbReference type="GO" id="GO:0051536">
    <property type="term" value="F:iron-sulfur cluster binding"/>
    <property type="evidence" value="ECO:0007669"/>
    <property type="project" value="UniProtKB-KW"/>
</dbReference>
<evidence type="ECO:0000313" key="6">
    <source>
        <dbReference type="Proteomes" id="UP000285961"/>
    </source>
</evidence>
<dbReference type="PROSITE" id="PS00198">
    <property type="entry name" value="4FE4S_FER_1"/>
    <property type="match status" value="1"/>
</dbReference>
<evidence type="ECO:0000256" key="3">
    <source>
        <dbReference type="ARBA" id="ARBA00023014"/>
    </source>
</evidence>
<evidence type="ECO:0000259" key="4">
    <source>
        <dbReference type="PROSITE" id="PS51379"/>
    </source>
</evidence>